<proteinExistence type="inferred from homology"/>
<evidence type="ECO:0000256" key="1">
    <source>
        <dbReference type="ARBA" id="ARBA00009670"/>
    </source>
</evidence>
<protein>
    <recommendedName>
        <fullName evidence="2">Protein kinase domain-containing protein</fullName>
    </recommendedName>
</protein>
<dbReference type="Pfam" id="PF03109">
    <property type="entry name" value="ABC1"/>
    <property type="match status" value="1"/>
</dbReference>
<comment type="similarity">
    <text evidence="1">Belongs to the protein kinase superfamily. ADCK protein kinase family.</text>
</comment>
<sequence>MTNLGDFQRLTDVSRDFSEEPDFNLRDVKSVSYVSRRRLDDADFDVEEVDSDGLPLVYNEERISQFWRQRPGELAARWTRFGGIAAPWLIKLANAAIRGNLEAQQGQLAREAVDNLQRLGPTFVKLGQILSIRPDVLPPAVMKELARLQDNLATFPSSEARQVIEQELGRPVDEVFAEFSAEPVAAASLAQVFRARLRATGELVAVKVQRPGALSTISKDLYVMRRGIGVYERLVKRFTAQTTDYQQLLSTFAEGLYTEMDFRNEALNGIRMQQLLDESEFASADIVIPRPFMEYSTRRVLTMEWVTGVKLTTLQPEEIRVLVKAGQESFLTQLLDIGFFHGDPHPGNLLKVTEGPNAGKLALLDFGLVAEVPPADREAMISATIHLANRDWDGLIDDFVALGFLPFGCDRGLIIPVMEKVLSPYLRGGGAKAFNFTALSQDLLSATLNIPFSVPPYMSLLARSVASLEGIALVGDPGYQMVAQAYPYVVRKVMRNSNNGATRLLRDIVYDPYGNIKPTRLSALLNAALGYVAEEVDGFVDLDAVPDDGASVQDIIAFLLSPEARDLRPMLVREVVNGLDLFARARTRRAYASLPTLAPRLPFVGSLPTPPLPPMFVPGRGLMKVEDVVQLLAPALSQQEEIYLQSLTEVVESLLGLDKAALSEPSLASMFAVLLNPSAQVQELQQALRTLSGSRASAQVLEDITEQVVPEVVYASS</sequence>
<dbReference type="EMBL" id="JALJOR010000001">
    <property type="protein sequence ID" value="KAK9828554.1"/>
    <property type="molecule type" value="Genomic_DNA"/>
</dbReference>
<dbReference type="AlphaFoldDB" id="A0AAW1R4A8"/>
<dbReference type="InterPro" id="IPR000719">
    <property type="entry name" value="Prot_kinase_dom"/>
</dbReference>
<dbReference type="PROSITE" id="PS50011">
    <property type="entry name" value="PROTEIN_KINASE_DOM"/>
    <property type="match status" value="1"/>
</dbReference>
<dbReference type="InterPro" id="IPR050154">
    <property type="entry name" value="UbiB_kinase"/>
</dbReference>
<evidence type="ECO:0000313" key="3">
    <source>
        <dbReference type="EMBL" id="KAK9828554.1"/>
    </source>
</evidence>
<dbReference type="GO" id="GO:0004672">
    <property type="term" value="F:protein kinase activity"/>
    <property type="evidence" value="ECO:0007669"/>
    <property type="project" value="InterPro"/>
</dbReference>
<feature type="domain" description="Protein kinase" evidence="2">
    <location>
        <begin position="178"/>
        <end position="597"/>
    </location>
</feature>
<accession>A0AAW1R4A8</accession>
<dbReference type="InterPro" id="IPR004147">
    <property type="entry name" value="ABC1_dom"/>
</dbReference>
<gene>
    <name evidence="3" type="ORF">WJX72_000728</name>
</gene>
<organism evidence="3 4">
    <name type="scientific">[Myrmecia] bisecta</name>
    <dbReference type="NCBI Taxonomy" id="41462"/>
    <lineage>
        <taxon>Eukaryota</taxon>
        <taxon>Viridiplantae</taxon>
        <taxon>Chlorophyta</taxon>
        <taxon>core chlorophytes</taxon>
        <taxon>Trebouxiophyceae</taxon>
        <taxon>Trebouxiales</taxon>
        <taxon>Trebouxiaceae</taxon>
        <taxon>Myrmecia</taxon>
    </lineage>
</organism>
<dbReference type="PANTHER" id="PTHR10566">
    <property type="entry name" value="CHAPERONE-ACTIVITY OF BC1 COMPLEX CABC1 -RELATED"/>
    <property type="match status" value="1"/>
</dbReference>
<dbReference type="CDD" id="cd05121">
    <property type="entry name" value="ABC1_ADCK3-like"/>
    <property type="match status" value="1"/>
</dbReference>
<dbReference type="GO" id="GO:0005524">
    <property type="term" value="F:ATP binding"/>
    <property type="evidence" value="ECO:0007669"/>
    <property type="project" value="InterPro"/>
</dbReference>
<dbReference type="PANTHER" id="PTHR10566:SF121">
    <property type="entry name" value="PROTEIN KINASE DOMAIN-CONTAINING PROTEIN"/>
    <property type="match status" value="1"/>
</dbReference>
<name>A0AAW1R4A8_9CHLO</name>
<dbReference type="InterPro" id="IPR011009">
    <property type="entry name" value="Kinase-like_dom_sf"/>
</dbReference>
<evidence type="ECO:0000313" key="4">
    <source>
        <dbReference type="Proteomes" id="UP001489004"/>
    </source>
</evidence>
<dbReference type="SUPFAM" id="SSF56112">
    <property type="entry name" value="Protein kinase-like (PK-like)"/>
    <property type="match status" value="1"/>
</dbReference>
<reference evidence="3 4" key="1">
    <citation type="journal article" date="2024" name="Nat. Commun.">
        <title>Phylogenomics reveals the evolutionary origins of lichenization in chlorophyte algae.</title>
        <authorList>
            <person name="Puginier C."/>
            <person name="Libourel C."/>
            <person name="Otte J."/>
            <person name="Skaloud P."/>
            <person name="Haon M."/>
            <person name="Grisel S."/>
            <person name="Petersen M."/>
            <person name="Berrin J.G."/>
            <person name="Delaux P.M."/>
            <person name="Dal Grande F."/>
            <person name="Keller J."/>
        </authorList>
    </citation>
    <scope>NUCLEOTIDE SEQUENCE [LARGE SCALE GENOMIC DNA]</scope>
    <source>
        <strain evidence="3 4">SAG 2043</strain>
    </source>
</reference>
<evidence type="ECO:0000259" key="2">
    <source>
        <dbReference type="PROSITE" id="PS50011"/>
    </source>
</evidence>
<keyword evidence="4" id="KW-1185">Reference proteome</keyword>
<dbReference type="Proteomes" id="UP001489004">
    <property type="component" value="Unassembled WGS sequence"/>
</dbReference>
<comment type="caution">
    <text evidence="3">The sequence shown here is derived from an EMBL/GenBank/DDBJ whole genome shotgun (WGS) entry which is preliminary data.</text>
</comment>